<dbReference type="PANTHER" id="PTHR10091">
    <property type="entry name" value="ALDOSE-1-EPIMERASE"/>
    <property type="match status" value="1"/>
</dbReference>
<keyword evidence="3 5" id="KW-0413">Isomerase</keyword>
<dbReference type="InterPro" id="IPR008183">
    <property type="entry name" value="Aldose_1/G6P_1-epimerase"/>
</dbReference>
<dbReference type="Pfam" id="PF01263">
    <property type="entry name" value="Aldose_epim"/>
    <property type="match status" value="1"/>
</dbReference>
<dbReference type="PIRSF" id="PIRSF005096">
    <property type="entry name" value="GALM"/>
    <property type="match status" value="1"/>
</dbReference>
<dbReference type="GO" id="GO:0006006">
    <property type="term" value="P:glucose metabolic process"/>
    <property type="evidence" value="ECO:0007669"/>
    <property type="project" value="TreeGrafter"/>
</dbReference>
<accession>A0A1Y2DX52</accession>
<reference evidence="9 10" key="1">
    <citation type="submission" date="2016-08" db="EMBL/GenBank/DDBJ databases">
        <title>A Parts List for Fungal Cellulosomes Revealed by Comparative Genomics.</title>
        <authorList>
            <consortium name="DOE Joint Genome Institute"/>
            <person name="Haitjema C.H."/>
            <person name="Gilmore S.P."/>
            <person name="Henske J.K."/>
            <person name="Solomon K.V."/>
            <person name="De Groot R."/>
            <person name="Kuo A."/>
            <person name="Mondo S.J."/>
            <person name="Salamov A.A."/>
            <person name="Labutti K."/>
            <person name="Zhao Z."/>
            <person name="Chiniquy J."/>
            <person name="Barry K."/>
            <person name="Brewer H.M."/>
            <person name="Purvine S.O."/>
            <person name="Wright A.T."/>
            <person name="Boxma B."/>
            <person name="Van Alen T."/>
            <person name="Hackstein J.H."/>
            <person name="Baker S.E."/>
            <person name="Grigoriev I.V."/>
            <person name="O'Malley M.A."/>
        </authorList>
    </citation>
    <scope>NUCLEOTIDE SEQUENCE [LARGE SCALE GENOMIC DNA]</scope>
    <source>
        <strain evidence="9 10">G1</strain>
    </source>
</reference>
<dbReference type="OrthoDB" id="274691at2759"/>
<dbReference type="InterPro" id="IPR011013">
    <property type="entry name" value="Gal_mutarotase_sf_dom"/>
</dbReference>
<dbReference type="InterPro" id="IPR014718">
    <property type="entry name" value="GH-type_carb-bd"/>
</dbReference>
<dbReference type="GO" id="GO:0004034">
    <property type="term" value="F:aldose 1-epimerase activity"/>
    <property type="evidence" value="ECO:0007669"/>
    <property type="project" value="UniProtKB-EC"/>
</dbReference>
<protein>
    <recommendedName>
        <fullName evidence="5">Aldose 1-epimerase</fullName>
        <ecNumber evidence="5">5.1.3.3</ecNumber>
    </recommendedName>
</protein>
<dbReference type="UniPathway" id="UPA00242"/>
<dbReference type="SUPFAM" id="SSF74650">
    <property type="entry name" value="Galactose mutarotase-like"/>
    <property type="match status" value="1"/>
</dbReference>
<comment type="caution">
    <text evidence="9">The sequence shown here is derived from an EMBL/GenBank/DDBJ whole genome shotgun (WGS) entry which is preliminary data.</text>
</comment>
<evidence type="ECO:0000256" key="2">
    <source>
        <dbReference type="ARBA" id="ARBA00006206"/>
    </source>
</evidence>
<evidence type="ECO:0000256" key="7">
    <source>
        <dbReference type="PIRSR" id="PIRSR005096-2"/>
    </source>
</evidence>
<evidence type="ECO:0000313" key="10">
    <source>
        <dbReference type="Proteomes" id="UP000193920"/>
    </source>
</evidence>
<evidence type="ECO:0000313" key="9">
    <source>
        <dbReference type="EMBL" id="ORY63789.1"/>
    </source>
</evidence>
<feature type="active site" description="Proton donor" evidence="6">
    <location>
        <position position="212"/>
    </location>
</feature>
<evidence type="ECO:0000256" key="3">
    <source>
        <dbReference type="ARBA" id="ARBA00023235"/>
    </source>
</evidence>
<proteinExistence type="inferred from homology"/>
<evidence type="ECO:0000256" key="6">
    <source>
        <dbReference type="PIRSR" id="PIRSR005096-1"/>
    </source>
</evidence>
<dbReference type="EMBL" id="MCOG01000055">
    <property type="protein sequence ID" value="ORY63789.1"/>
    <property type="molecule type" value="Genomic_DNA"/>
</dbReference>
<dbReference type="GO" id="GO:0033499">
    <property type="term" value="P:galactose catabolic process via UDP-galactose, Leloir pathway"/>
    <property type="evidence" value="ECO:0007669"/>
    <property type="project" value="TreeGrafter"/>
</dbReference>
<evidence type="ECO:0000256" key="8">
    <source>
        <dbReference type="PIRSR" id="PIRSR005096-3"/>
    </source>
</evidence>
<dbReference type="InterPro" id="IPR015443">
    <property type="entry name" value="Aldose_1-epimerase"/>
</dbReference>
<organism evidence="9 10">
    <name type="scientific">Neocallimastix californiae</name>
    <dbReference type="NCBI Taxonomy" id="1754190"/>
    <lineage>
        <taxon>Eukaryota</taxon>
        <taxon>Fungi</taxon>
        <taxon>Fungi incertae sedis</taxon>
        <taxon>Chytridiomycota</taxon>
        <taxon>Chytridiomycota incertae sedis</taxon>
        <taxon>Neocallimastigomycetes</taxon>
        <taxon>Neocallimastigales</taxon>
        <taxon>Neocallimastigaceae</taxon>
        <taxon>Neocallimastix</taxon>
    </lineage>
</organism>
<dbReference type="EC" id="5.1.3.3" evidence="5"/>
<feature type="binding site" evidence="8">
    <location>
        <begin position="115"/>
        <end position="116"/>
    </location>
    <ligand>
        <name>beta-D-galactose</name>
        <dbReference type="ChEBI" id="CHEBI:27667"/>
    </ligand>
</feature>
<sequence>MVSYAIASGQKRKCYVKKGNNTKPVETPSTNFNSTTTVTKKFYGITKDGKEAHLYSIKNSHGTEVVVTEYAAAIVNLFVKNDKNEIKDIVLGYDTLKGYEEDARSFGATVGPNTNRIANAKFTIDGVEYQLVKNNGENNIHTDANKGFQKQFWNAEIVENGVRFSYEMPDLYVGIPGNVKIHVTYTLNDENELRIQYNGVSDKKTIFNPTNHSYFSLAGCDAGREGLFNTELMLKASKFTELDATSIPTGKLIDVAGTPMDFTTPKKIGKDIYADYEQMTMVKGYDHNFAVDDYDGTLRLIARAKNDGRTMEVYTDRPGFQFYTGNNLVSIKGKGGMVYEAFDGFCLEAQFFPNSVNEPSFVSPVKDAGEEFSSATVYKFL</sequence>
<gene>
    <name evidence="9" type="ORF">LY90DRAFT_700945</name>
</gene>
<dbReference type="InterPro" id="IPR047215">
    <property type="entry name" value="Galactose_mutarotase-like"/>
</dbReference>
<dbReference type="CDD" id="cd09019">
    <property type="entry name" value="galactose_mutarotase_like"/>
    <property type="match status" value="1"/>
</dbReference>
<evidence type="ECO:0000256" key="5">
    <source>
        <dbReference type="PIRNR" id="PIRNR005096"/>
    </source>
</evidence>
<dbReference type="PANTHER" id="PTHR10091:SF0">
    <property type="entry name" value="GALACTOSE MUTAROTASE"/>
    <property type="match status" value="1"/>
</dbReference>
<dbReference type="AlphaFoldDB" id="A0A1Y2DX52"/>
<dbReference type="NCBIfam" id="NF008277">
    <property type="entry name" value="PRK11055.1"/>
    <property type="match status" value="1"/>
</dbReference>
<feature type="binding site" evidence="8">
    <location>
        <begin position="212"/>
        <end position="214"/>
    </location>
    <ligand>
        <name>beta-D-galactose</name>
        <dbReference type="ChEBI" id="CHEBI:27667"/>
    </ligand>
</feature>
<comment type="pathway">
    <text evidence="1 5">Carbohydrate metabolism; hexose metabolism.</text>
</comment>
<keyword evidence="4 5" id="KW-0119">Carbohydrate metabolism</keyword>
<dbReference type="Proteomes" id="UP000193920">
    <property type="component" value="Unassembled WGS sequence"/>
</dbReference>
<comment type="similarity">
    <text evidence="2 5">Belongs to the aldose epimerase family.</text>
</comment>
<dbReference type="GO" id="GO:0030246">
    <property type="term" value="F:carbohydrate binding"/>
    <property type="evidence" value="ECO:0007669"/>
    <property type="project" value="InterPro"/>
</dbReference>
<dbReference type="STRING" id="1754190.A0A1Y2DX52"/>
<name>A0A1Y2DX52_9FUNG</name>
<comment type="catalytic activity">
    <reaction evidence="5">
        <text>alpha-D-glucose = beta-D-glucose</text>
        <dbReference type="Rhea" id="RHEA:10264"/>
        <dbReference type="ChEBI" id="CHEBI:15903"/>
        <dbReference type="ChEBI" id="CHEBI:17925"/>
        <dbReference type="EC" id="5.1.3.3"/>
    </reaction>
</comment>
<evidence type="ECO:0000256" key="1">
    <source>
        <dbReference type="ARBA" id="ARBA00005028"/>
    </source>
</evidence>
<feature type="binding site" evidence="7">
    <location>
        <position position="286"/>
    </location>
    <ligand>
        <name>beta-D-galactose</name>
        <dbReference type="ChEBI" id="CHEBI:27667"/>
    </ligand>
</feature>
<keyword evidence="10" id="KW-1185">Reference proteome</keyword>
<dbReference type="Gene3D" id="2.70.98.10">
    <property type="match status" value="1"/>
</dbReference>
<evidence type="ECO:0000256" key="4">
    <source>
        <dbReference type="ARBA" id="ARBA00023277"/>
    </source>
</evidence>
<feature type="active site" description="Proton acceptor" evidence="6">
    <location>
        <position position="348"/>
    </location>
</feature>